<organism evidence="1 2">
    <name type="scientific">Rathayibacter festucae DSM 15932</name>
    <dbReference type="NCBI Taxonomy" id="1328866"/>
    <lineage>
        <taxon>Bacteria</taxon>
        <taxon>Bacillati</taxon>
        <taxon>Actinomycetota</taxon>
        <taxon>Actinomycetes</taxon>
        <taxon>Micrococcales</taxon>
        <taxon>Microbacteriaceae</taxon>
        <taxon>Rathayibacter</taxon>
    </lineage>
</organism>
<dbReference type="AlphaFoldDB" id="A0A3T0SWR9"/>
<evidence type="ECO:0000313" key="1">
    <source>
        <dbReference type="EMBL" id="AZZ50836.1"/>
    </source>
</evidence>
<accession>A0A3T0SWR9</accession>
<dbReference type="KEGG" id="rfs:C1I64_01370"/>
<protein>
    <submittedName>
        <fullName evidence="1">Uncharacterized protein</fullName>
    </submittedName>
</protein>
<dbReference type="RefSeq" id="WP_127885964.1">
    <property type="nucleotide sequence ID" value="NZ_CP028137.1"/>
</dbReference>
<evidence type="ECO:0000313" key="2">
    <source>
        <dbReference type="Proteomes" id="UP000285317"/>
    </source>
</evidence>
<reference evidence="1 2" key="1">
    <citation type="submission" date="2018-03" db="EMBL/GenBank/DDBJ databases">
        <title>Bacteriophage NCPPB3778 and a type I-E CRISPR drive the evolution of the US Biological Select Agent, Rathayibacter toxicus.</title>
        <authorList>
            <person name="Davis E.W.II."/>
            <person name="Tabima J.F."/>
            <person name="Weisberg A.J."/>
            <person name="Dantas Lopes L."/>
            <person name="Wiseman M.S."/>
            <person name="Wiseman M.S."/>
            <person name="Pupko T."/>
            <person name="Belcher M.S."/>
            <person name="Sechler A.J."/>
            <person name="Tancos M.A."/>
            <person name="Schroeder B.K."/>
            <person name="Murray T.D."/>
            <person name="Luster D.G."/>
            <person name="Schneider W.L."/>
            <person name="Rogers E."/>
            <person name="Andreote F.D."/>
            <person name="Grunwald N.J."/>
            <person name="Putnam M.L."/>
            <person name="Chang J.H."/>
        </authorList>
    </citation>
    <scope>NUCLEOTIDE SEQUENCE [LARGE SCALE GENOMIC DNA]</scope>
    <source>
        <strain evidence="1 2">DSM 15932</strain>
    </source>
</reference>
<name>A0A3T0SWR9_9MICO</name>
<proteinExistence type="predicted"/>
<sequence length="73" mass="7999">MSRAISVVILNSSHGKPIDVVHVLEMIDRQVRPTVEIVVTGGIASAPDFGRRLSSTWARRSASESLLYDPKPK</sequence>
<gene>
    <name evidence="1" type="ORF">C1I64_01370</name>
</gene>
<dbReference type="Proteomes" id="UP000285317">
    <property type="component" value="Chromosome"/>
</dbReference>
<dbReference type="EMBL" id="CP028137">
    <property type="protein sequence ID" value="AZZ50836.1"/>
    <property type="molecule type" value="Genomic_DNA"/>
</dbReference>